<sequence>MTGVNLKSRGLAHTEGNTRQQGNKVTAGSACSPERKFVFIKTHKTGSCTAVNVLQRYVIHHNLTVLSPIGGWVLAWPFPPAEGDYVHTPDEKYDVLMNHMVYNKTWLRTKFPPDTAYISIIREPSSHLKSAMFYYYLPQLLRIKSKNPVKTFLQDPWKYKHLSEAYFDFCNMTWDGTRNHQAFDLGYPTKAADDMEHARRYISDLEADFTLVLLLEHLDESLVLLRRLMCWDLREVLYDASPKNSRNYGYKSYVPTAEELANLRRWKAVDYLLYDTFNASLWRKIEAQGPDFHEELRYFKDLKDRVSRFCGGRTKAGADMIVTESRWNPRFVVDADYCHDIKASGLAALLLTVLPALAAAHSWITCTDYLEMNGDYWDHTLCRAFPRSASRMVPRTAQFGSHDTYSYFPSPGAVCRTTRNDATEYTADHPMATYYQGQTVVLTHPTKNHVADVQCTNKYIPDNGNWIDVGPANGASDPAMFDGPEWTQIADMGKAPVGYEIPDAVTSTYPKPGFQFCVEVLRETWTSLWGLTTSPFPPTSLRLLPPVKRSENKDKSLGTYNFTIPSNLTPGRYTFLWKWIFNAGELPYTSCWEADVVATKAERNAIYTSMGLSTIDFWYAVGTDPGVPPVIPVVDGLQGSDNTGTGTTDNTGTTTVSTTTGTTVSTGTTTPDNSGTGTIDNTGTGTTGGTITPLSFAFNVNAWPGGGQGTLILPSPRPSGDWYVEIKFPCAGTNIVFDTWHGDQIQTPAEQAQGIFKIKQTGWQLDKNDIGFVVNTMAGCFVDENQVTAQIVSN</sequence>
<dbReference type="Gene3D" id="3.40.50.300">
    <property type="entry name" value="P-loop containing nucleotide triphosphate hydrolases"/>
    <property type="match status" value="1"/>
</dbReference>
<dbReference type="InterPro" id="IPR027417">
    <property type="entry name" value="P-loop_NTPase"/>
</dbReference>
<dbReference type="Gene3D" id="2.70.50.70">
    <property type="match status" value="1"/>
</dbReference>
<reference evidence="11" key="1">
    <citation type="journal article" date="2008" name="Nature">
        <title>The amphioxus genome and the evolution of the chordate karyotype.</title>
        <authorList>
            <consortium name="US DOE Joint Genome Institute (JGI-PGF)"/>
            <person name="Putnam N.H."/>
            <person name="Butts T."/>
            <person name="Ferrier D.E.K."/>
            <person name="Furlong R.F."/>
            <person name="Hellsten U."/>
            <person name="Kawashima T."/>
            <person name="Robinson-Rechavi M."/>
            <person name="Shoguchi E."/>
            <person name="Terry A."/>
            <person name="Yu J.-K."/>
            <person name="Benito-Gutierrez E.L."/>
            <person name="Dubchak I."/>
            <person name="Garcia-Fernandez J."/>
            <person name="Gibson-Brown J.J."/>
            <person name="Grigoriev I.V."/>
            <person name="Horton A.C."/>
            <person name="de Jong P.J."/>
            <person name="Jurka J."/>
            <person name="Kapitonov V.V."/>
            <person name="Kohara Y."/>
            <person name="Kuroki Y."/>
            <person name="Lindquist E."/>
            <person name="Lucas S."/>
            <person name="Osoegawa K."/>
            <person name="Pennacchio L.A."/>
            <person name="Salamov A.A."/>
            <person name="Satou Y."/>
            <person name="Sauka-Spengler T."/>
            <person name="Schmutz J."/>
            <person name="Shin-I T."/>
            <person name="Toyoda A."/>
            <person name="Bronner-Fraser M."/>
            <person name="Fujiyama A."/>
            <person name="Holland L.Z."/>
            <person name="Holland P.W.H."/>
            <person name="Satoh N."/>
            <person name="Rokhsar D.S."/>
        </authorList>
    </citation>
    <scope>NUCLEOTIDE SEQUENCE [LARGE SCALE GENOMIC DNA]</scope>
    <source>
        <strain evidence="11">S238N-H82</strain>
        <tissue evidence="11">Testes</tissue>
    </source>
</reference>
<dbReference type="GO" id="GO:0009247">
    <property type="term" value="P:glycolipid biosynthetic process"/>
    <property type="evidence" value="ECO:0007669"/>
    <property type="project" value="InterPro"/>
</dbReference>
<dbReference type="EMBL" id="GG666563">
    <property type="protein sequence ID" value="EEN54842.1"/>
    <property type="molecule type" value="Genomic_DNA"/>
</dbReference>
<dbReference type="InterPro" id="IPR009729">
    <property type="entry name" value="Gal-3-0_sulfotransfrase"/>
</dbReference>
<protein>
    <submittedName>
        <fullName evidence="11">Uncharacterized protein</fullName>
    </submittedName>
</protein>
<keyword evidence="9" id="KW-0325">Glycoprotein</keyword>
<evidence type="ECO:0000256" key="8">
    <source>
        <dbReference type="ARBA" id="ARBA00023136"/>
    </source>
</evidence>
<feature type="region of interest" description="Disordered" evidence="10">
    <location>
        <begin position="1"/>
        <end position="27"/>
    </location>
</feature>
<dbReference type="AlphaFoldDB" id="C3YXN3"/>
<evidence type="ECO:0000256" key="7">
    <source>
        <dbReference type="ARBA" id="ARBA00023034"/>
    </source>
</evidence>
<dbReference type="GO" id="GO:0000139">
    <property type="term" value="C:Golgi membrane"/>
    <property type="evidence" value="ECO:0007669"/>
    <property type="project" value="UniProtKB-SubCell"/>
</dbReference>
<evidence type="ECO:0000256" key="1">
    <source>
        <dbReference type="ARBA" id="ARBA00004323"/>
    </source>
</evidence>
<keyword evidence="7" id="KW-0333">Golgi apparatus</keyword>
<dbReference type="PANTHER" id="PTHR14647">
    <property type="entry name" value="GALACTOSE-3-O-SULFOTRANSFERASE"/>
    <property type="match status" value="1"/>
</dbReference>
<feature type="region of interest" description="Disordered" evidence="10">
    <location>
        <begin position="640"/>
        <end position="686"/>
    </location>
</feature>
<evidence type="ECO:0000256" key="2">
    <source>
        <dbReference type="ARBA" id="ARBA00008124"/>
    </source>
</evidence>
<dbReference type="SUPFAM" id="SSF52540">
    <property type="entry name" value="P-loop containing nucleoside triphosphate hydrolases"/>
    <property type="match status" value="1"/>
</dbReference>
<evidence type="ECO:0000256" key="5">
    <source>
        <dbReference type="ARBA" id="ARBA00022968"/>
    </source>
</evidence>
<keyword evidence="5" id="KW-0735">Signal-anchor</keyword>
<evidence type="ECO:0000256" key="6">
    <source>
        <dbReference type="ARBA" id="ARBA00022989"/>
    </source>
</evidence>
<keyword evidence="4" id="KW-0812">Transmembrane</keyword>
<gene>
    <name evidence="11" type="ORF">BRAFLDRAFT_120730</name>
</gene>
<organism>
    <name type="scientific">Branchiostoma floridae</name>
    <name type="common">Florida lancelet</name>
    <name type="synonym">Amphioxus</name>
    <dbReference type="NCBI Taxonomy" id="7739"/>
    <lineage>
        <taxon>Eukaryota</taxon>
        <taxon>Metazoa</taxon>
        <taxon>Chordata</taxon>
        <taxon>Cephalochordata</taxon>
        <taxon>Leptocardii</taxon>
        <taxon>Amphioxiformes</taxon>
        <taxon>Branchiostomatidae</taxon>
        <taxon>Branchiostoma</taxon>
    </lineage>
</organism>
<evidence type="ECO:0000256" key="10">
    <source>
        <dbReference type="SAM" id="MobiDB-lite"/>
    </source>
</evidence>
<evidence type="ECO:0000313" key="11">
    <source>
        <dbReference type="EMBL" id="EEN54842.1"/>
    </source>
</evidence>
<keyword evidence="3" id="KW-0808">Transferase</keyword>
<accession>C3YXN3</accession>
<comment type="similarity">
    <text evidence="2">Belongs to the galactose-3-O-sulfotransferase family.</text>
</comment>
<evidence type="ECO:0000256" key="9">
    <source>
        <dbReference type="ARBA" id="ARBA00023180"/>
    </source>
</evidence>
<keyword evidence="6" id="KW-1133">Transmembrane helix</keyword>
<keyword evidence="8" id="KW-0472">Membrane</keyword>
<dbReference type="GO" id="GO:0001733">
    <property type="term" value="F:galactosylceramide sulfotransferase activity"/>
    <property type="evidence" value="ECO:0007669"/>
    <property type="project" value="InterPro"/>
</dbReference>
<proteinExistence type="inferred from homology"/>
<evidence type="ECO:0000256" key="4">
    <source>
        <dbReference type="ARBA" id="ARBA00022692"/>
    </source>
</evidence>
<comment type="subcellular location">
    <subcellularLocation>
        <location evidence="1">Golgi apparatus membrane</location>
        <topology evidence="1">Single-pass type II membrane protein</topology>
    </subcellularLocation>
</comment>
<dbReference type="PANTHER" id="PTHR14647:SF87">
    <property type="entry name" value="PUTATIVE-RELATED"/>
    <property type="match status" value="1"/>
</dbReference>
<dbReference type="InParanoid" id="C3YXN3"/>
<feature type="compositionally biased region" description="Polar residues" evidence="10">
    <location>
        <begin position="15"/>
        <end position="26"/>
    </location>
</feature>
<dbReference type="eggNOG" id="ENOG502S2HE">
    <property type="taxonomic scope" value="Eukaryota"/>
</dbReference>
<name>C3YXN3_BRAFL</name>
<dbReference type="Pfam" id="PF06990">
    <property type="entry name" value="Gal-3-0_sulfotr"/>
    <property type="match status" value="1"/>
</dbReference>
<evidence type="ECO:0000256" key="3">
    <source>
        <dbReference type="ARBA" id="ARBA00022679"/>
    </source>
</evidence>